<dbReference type="Pfam" id="PF14375">
    <property type="entry name" value="Cys_rich_CWC"/>
    <property type="match status" value="1"/>
</dbReference>
<dbReference type="InterPro" id="IPR032720">
    <property type="entry name" value="Cys_rich_CWC"/>
</dbReference>
<dbReference type="OrthoDB" id="8912324at2"/>
<organism evidence="1 2">
    <name type="scientific">Stutzerimonas stutzeri</name>
    <name type="common">Pseudomonas stutzeri</name>
    <dbReference type="NCBI Taxonomy" id="316"/>
    <lineage>
        <taxon>Bacteria</taxon>
        <taxon>Pseudomonadati</taxon>
        <taxon>Pseudomonadota</taxon>
        <taxon>Gammaproteobacteria</taxon>
        <taxon>Pseudomonadales</taxon>
        <taxon>Pseudomonadaceae</taxon>
        <taxon>Stutzerimonas</taxon>
    </lineage>
</organism>
<evidence type="ECO:0008006" key="3">
    <source>
        <dbReference type="Google" id="ProtNLM"/>
    </source>
</evidence>
<dbReference type="Proteomes" id="UP000032487">
    <property type="component" value="Unassembled WGS sequence"/>
</dbReference>
<dbReference type="PATRIC" id="fig|316.101.peg.712"/>
<gene>
    <name evidence="1" type="ORF">UF78_05615</name>
</gene>
<comment type="caution">
    <text evidence="1">The sequence shown here is derived from an EMBL/GenBank/DDBJ whole genome shotgun (WGS) entry which is preliminary data.</text>
</comment>
<evidence type="ECO:0000313" key="1">
    <source>
        <dbReference type="EMBL" id="KJH83532.1"/>
    </source>
</evidence>
<dbReference type="AlphaFoldDB" id="A0A0D9ARZ5"/>
<name>A0A0D9ARZ5_STUST</name>
<reference evidence="1 2" key="1">
    <citation type="submission" date="2015-02" db="EMBL/GenBank/DDBJ databases">
        <title>Draft genome sequence of Pseudomonas stutzeri NT0128 isolated from wheat (Triticum turgidum) rhizosphere.</title>
        <authorList>
            <person name="Tovi N."/>
            <person name="Frenk S."/>
            <person name="Hadar Y."/>
            <person name="Minz D."/>
        </authorList>
    </citation>
    <scope>NUCLEOTIDE SEQUENCE [LARGE SCALE GENOMIC DNA]</scope>
    <source>
        <strain evidence="1 2">NT0128</strain>
    </source>
</reference>
<dbReference type="EMBL" id="JYHV01000011">
    <property type="protein sequence ID" value="KJH83532.1"/>
    <property type="molecule type" value="Genomic_DNA"/>
</dbReference>
<protein>
    <recommendedName>
        <fullName evidence="3">DNA or RNA helicase of superfamily II</fullName>
    </recommendedName>
</protein>
<proteinExistence type="predicted"/>
<dbReference type="RefSeq" id="WP_045161039.1">
    <property type="nucleotide sequence ID" value="NZ_JYHV01000011.1"/>
</dbReference>
<evidence type="ECO:0000313" key="2">
    <source>
        <dbReference type="Proteomes" id="UP000032487"/>
    </source>
</evidence>
<accession>A0A0D9ARZ5</accession>
<sequence length="69" mass="7383">MTHTLDSSKCPVCGEPNQCSLSNPATATQPCWCFNAEIAPEASEQIPDDALNKACICQRCARGELPTKS</sequence>